<gene>
    <name evidence="1" type="ORF">MTR67_024501</name>
</gene>
<proteinExistence type="predicted"/>
<protein>
    <submittedName>
        <fullName evidence="1">Uncharacterized protein</fullName>
    </submittedName>
</protein>
<dbReference type="SUPFAM" id="SSF52047">
    <property type="entry name" value="RNI-like"/>
    <property type="match status" value="1"/>
</dbReference>
<evidence type="ECO:0000313" key="1">
    <source>
        <dbReference type="EMBL" id="WMV31116.1"/>
    </source>
</evidence>
<dbReference type="EMBL" id="CP133616">
    <property type="protein sequence ID" value="WMV31116.1"/>
    <property type="molecule type" value="Genomic_DNA"/>
</dbReference>
<dbReference type="Proteomes" id="UP001234989">
    <property type="component" value="Chromosome 5"/>
</dbReference>
<accession>A0AAF0TSQ8</accession>
<evidence type="ECO:0000313" key="2">
    <source>
        <dbReference type="Proteomes" id="UP001234989"/>
    </source>
</evidence>
<sequence>MEEVITKGEGIMTLFPRLERLYLVDLPKLGNFFLTEHALEFPFLREVYIYNCPEMKTFVKQGISVTTPSLKSVNFDHVDMKEDDLNKWIQQSFNNKACLIHCYMIF</sequence>
<reference evidence="1" key="1">
    <citation type="submission" date="2023-08" db="EMBL/GenBank/DDBJ databases">
        <title>A de novo genome assembly of Solanum verrucosum Schlechtendal, a Mexican diploid species geographically isolated from the other diploid A-genome species in potato relatives.</title>
        <authorList>
            <person name="Hosaka K."/>
        </authorList>
    </citation>
    <scope>NUCLEOTIDE SEQUENCE</scope>
    <source>
        <tissue evidence="1">Young leaves</tissue>
    </source>
</reference>
<organism evidence="1 2">
    <name type="scientific">Solanum verrucosum</name>
    <dbReference type="NCBI Taxonomy" id="315347"/>
    <lineage>
        <taxon>Eukaryota</taxon>
        <taxon>Viridiplantae</taxon>
        <taxon>Streptophyta</taxon>
        <taxon>Embryophyta</taxon>
        <taxon>Tracheophyta</taxon>
        <taxon>Spermatophyta</taxon>
        <taxon>Magnoliopsida</taxon>
        <taxon>eudicotyledons</taxon>
        <taxon>Gunneridae</taxon>
        <taxon>Pentapetalae</taxon>
        <taxon>asterids</taxon>
        <taxon>lamiids</taxon>
        <taxon>Solanales</taxon>
        <taxon>Solanaceae</taxon>
        <taxon>Solanoideae</taxon>
        <taxon>Solaneae</taxon>
        <taxon>Solanum</taxon>
    </lineage>
</organism>
<dbReference type="AlphaFoldDB" id="A0AAF0TSQ8"/>
<keyword evidence="2" id="KW-1185">Reference proteome</keyword>
<name>A0AAF0TSQ8_SOLVR</name>